<keyword evidence="4" id="KW-0804">Transcription</keyword>
<evidence type="ECO:0000256" key="2">
    <source>
        <dbReference type="ARBA" id="ARBA00023015"/>
    </source>
</evidence>
<dbReference type="Gene3D" id="1.10.357.10">
    <property type="entry name" value="Tetracycline Repressor, domain 2"/>
    <property type="match status" value="1"/>
</dbReference>
<feature type="domain" description="HTH tetR-type" evidence="7">
    <location>
        <begin position="26"/>
        <end position="86"/>
    </location>
</feature>
<dbReference type="InterPro" id="IPR001647">
    <property type="entry name" value="HTH_TetR"/>
</dbReference>
<dbReference type="EMBL" id="QFPW01000025">
    <property type="protein sequence ID" value="PZQ46439.1"/>
    <property type="molecule type" value="Genomic_DNA"/>
</dbReference>
<dbReference type="GO" id="GO:0003700">
    <property type="term" value="F:DNA-binding transcription factor activity"/>
    <property type="evidence" value="ECO:0007669"/>
    <property type="project" value="TreeGrafter"/>
</dbReference>
<evidence type="ECO:0000259" key="7">
    <source>
        <dbReference type="PROSITE" id="PS50977"/>
    </source>
</evidence>
<evidence type="ECO:0000313" key="8">
    <source>
        <dbReference type="EMBL" id="PZQ46439.1"/>
    </source>
</evidence>
<evidence type="ECO:0000256" key="4">
    <source>
        <dbReference type="ARBA" id="ARBA00023163"/>
    </source>
</evidence>
<protein>
    <submittedName>
        <fullName evidence="8">TetR/AcrR family transcriptional regulator</fullName>
    </submittedName>
</protein>
<organism evidence="8 9">
    <name type="scientific">Rhodovulum sulfidophilum</name>
    <name type="common">Rhodobacter sulfidophilus</name>
    <dbReference type="NCBI Taxonomy" id="35806"/>
    <lineage>
        <taxon>Bacteria</taxon>
        <taxon>Pseudomonadati</taxon>
        <taxon>Pseudomonadota</taxon>
        <taxon>Alphaproteobacteria</taxon>
        <taxon>Rhodobacterales</taxon>
        <taxon>Paracoccaceae</taxon>
        <taxon>Rhodovulum</taxon>
    </lineage>
</organism>
<dbReference type="Pfam" id="PF17932">
    <property type="entry name" value="TetR_C_24"/>
    <property type="match status" value="1"/>
</dbReference>
<dbReference type="Proteomes" id="UP000249185">
    <property type="component" value="Unassembled WGS sequence"/>
</dbReference>
<feature type="DNA-binding region" description="H-T-H motif" evidence="5">
    <location>
        <begin position="49"/>
        <end position="68"/>
    </location>
</feature>
<name>A0A2W5N207_RHOSU</name>
<dbReference type="PANTHER" id="PTHR30055:SF175">
    <property type="entry name" value="HTH-TYPE TRANSCRIPTIONAL REPRESSOR KSTR2"/>
    <property type="match status" value="1"/>
</dbReference>
<reference evidence="8 9" key="1">
    <citation type="submission" date="2017-08" db="EMBL/GenBank/DDBJ databases">
        <title>Infants hospitalized years apart are colonized by the same room-sourced microbial strains.</title>
        <authorList>
            <person name="Brooks B."/>
            <person name="Olm M.R."/>
            <person name="Firek B.A."/>
            <person name="Baker R."/>
            <person name="Thomas B.C."/>
            <person name="Morowitz M.J."/>
            <person name="Banfield J.F."/>
        </authorList>
    </citation>
    <scope>NUCLEOTIDE SEQUENCE [LARGE SCALE GENOMIC DNA]</scope>
    <source>
        <strain evidence="8">S2_005_002_R2_34</strain>
    </source>
</reference>
<dbReference type="SUPFAM" id="SSF46689">
    <property type="entry name" value="Homeodomain-like"/>
    <property type="match status" value="1"/>
</dbReference>
<dbReference type="SUPFAM" id="SSF48498">
    <property type="entry name" value="Tetracyclin repressor-like, C-terminal domain"/>
    <property type="match status" value="1"/>
</dbReference>
<dbReference type="PANTHER" id="PTHR30055">
    <property type="entry name" value="HTH-TYPE TRANSCRIPTIONAL REGULATOR RUTR"/>
    <property type="match status" value="1"/>
</dbReference>
<dbReference type="GO" id="GO:0000976">
    <property type="term" value="F:transcription cis-regulatory region binding"/>
    <property type="evidence" value="ECO:0007669"/>
    <property type="project" value="TreeGrafter"/>
</dbReference>
<dbReference type="InterPro" id="IPR050109">
    <property type="entry name" value="HTH-type_TetR-like_transc_reg"/>
</dbReference>
<dbReference type="AlphaFoldDB" id="A0A2W5N207"/>
<accession>A0A2W5N207</accession>
<keyword evidence="1" id="KW-0678">Repressor</keyword>
<dbReference type="Gene3D" id="1.10.10.60">
    <property type="entry name" value="Homeodomain-like"/>
    <property type="match status" value="1"/>
</dbReference>
<keyword evidence="3 5" id="KW-0238">DNA-binding</keyword>
<evidence type="ECO:0000256" key="6">
    <source>
        <dbReference type="SAM" id="MobiDB-lite"/>
    </source>
</evidence>
<dbReference type="InterPro" id="IPR009057">
    <property type="entry name" value="Homeodomain-like_sf"/>
</dbReference>
<gene>
    <name evidence="8" type="ORF">DI556_20285</name>
</gene>
<evidence type="ECO:0000256" key="5">
    <source>
        <dbReference type="PROSITE-ProRule" id="PRU00335"/>
    </source>
</evidence>
<evidence type="ECO:0000313" key="9">
    <source>
        <dbReference type="Proteomes" id="UP000249185"/>
    </source>
</evidence>
<dbReference type="Pfam" id="PF00440">
    <property type="entry name" value="TetR_N"/>
    <property type="match status" value="1"/>
</dbReference>
<evidence type="ECO:0000256" key="3">
    <source>
        <dbReference type="ARBA" id="ARBA00023125"/>
    </source>
</evidence>
<keyword evidence="2" id="KW-0805">Transcription regulation</keyword>
<dbReference type="PRINTS" id="PR00455">
    <property type="entry name" value="HTHTETR"/>
</dbReference>
<evidence type="ECO:0000256" key="1">
    <source>
        <dbReference type="ARBA" id="ARBA00022491"/>
    </source>
</evidence>
<dbReference type="InterPro" id="IPR041490">
    <property type="entry name" value="KstR2_TetR_C"/>
</dbReference>
<dbReference type="InterPro" id="IPR036271">
    <property type="entry name" value="Tet_transcr_reg_TetR-rel_C_sf"/>
</dbReference>
<dbReference type="PROSITE" id="PS50977">
    <property type="entry name" value="HTH_TETR_2"/>
    <property type="match status" value="1"/>
</dbReference>
<feature type="region of interest" description="Disordered" evidence="6">
    <location>
        <begin position="1"/>
        <end position="23"/>
    </location>
</feature>
<proteinExistence type="predicted"/>
<comment type="caution">
    <text evidence="8">The sequence shown here is derived from an EMBL/GenBank/DDBJ whole genome shotgun (WGS) entry which is preliminary data.</text>
</comment>
<sequence length="243" mass="27038">MTQPEPRAVVETDAPDSRRETNPRKELVREQLIDVAARLFDEQGYDRCSMATIANAMGLGRSAIYHYFRSKEEILAAIIEAEALAPSNRLAAMSIDPDGSAGELLRQTVIEGVVRRLSSGARFVRLSRLEAQIPEHLRRSYDVSRRAIYDHYVRCIDHGIATGEFRELDSHVAAFGVIGMANWTSRWFKPEGRMSAQEVAEVIADMALASLRTTGAQDRLLEEARARARVLAEQAQGLSNLLG</sequence>